<dbReference type="EMBL" id="CM043018">
    <property type="protein sequence ID" value="KAI4462892.1"/>
    <property type="molecule type" value="Genomic_DNA"/>
</dbReference>
<comment type="caution">
    <text evidence="1">The sequence shown here is derived from an EMBL/GenBank/DDBJ whole genome shotgun (WGS) entry which is preliminary data.</text>
</comment>
<evidence type="ECO:0000313" key="2">
    <source>
        <dbReference type="Proteomes" id="UP001056778"/>
    </source>
</evidence>
<gene>
    <name evidence="1" type="ORF">MML48_4g00003991</name>
</gene>
<sequence>MNQRGKEIIFHQSRVVISLDINILLVKINKSFIMDNYTSDSSDSDSTNKILDFSYMQLNATTIYHNLEIFEQGEKQSCKEIETILLSHNELKILPQNLNRFLNLKALDISSNVLDVLPDVFHYCPGLSVLLAKNNNFKNTSLPKCFTNCSNLRELNLSGNQLSVFPEQVLDCTNLKYLYLGGNRITNISKNIWKLTSLQVLSMGGNLLTEVPSTVGQLKILHALVLCDNQIEKIPAEIANLQYLKSLLLHKNRLKTLPQEIVTLKNLTELSLRENPLVVRFVTSMTHNPASLLELAARNVKIYNIFVSPRDVPDTLASYLNCAHRCVNPNCKGKYSICSFSGVFFDNRVEHVKFVDFCGKYRIPLLQYLCSSKCITEGDDGVHPGRSYMVQKVLLG</sequence>
<proteinExistence type="predicted"/>
<evidence type="ECO:0000313" key="1">
    <source>
        <dbReference type="EMBL" id="KAI4462892.1"/>
    </source>
</evidence>
<reference evidence="1" key="1">
    <citation type="submission" date="2022-04" db="EMBL/GenBank/DDBJ databases">
        <title>Chromosome-scale genome assembly of Holotrichia oblita Faldermann.</title>
        <authorList>
            <person name="Rongchong L."/>
        </authorList>
    </citation>
    <scope>NUCLEOTIDE SEQUENCE</scope>
    <source>
        <strain evidence="1">81SQS9</strain>
    </source>
</reference>
<accession>A0ACB9T7V3</accession>
<name>A0ACB9T7V3_HOLOL</name>
<keyword evidence="2" id="KW-1185">Reference proteome</keyword>
<dbReference type="Proteomes" id="UP001056778">
    <property type="component" value="Chromosome 4"/>
</dbReference>
<organism evidence="1 2">
    <name type="scientific">Holotrichia oblita</name>
    <name type="common">Chafer beetle</name>
    <dbReference type="NCBI Taxonomy" id="644536"/>
    <lineage>
        <taxon>Eukaryota</taxon>
        <taxon>Metazoa</taxon>
        <taxon>Ecdysozoa</taxon>
        <taxon>Arthropoda</taxon>
        <taxon>Hexapoda</taxon>
        <taxon>Insecta</taxon>
        <taxon>Pterygota</taxon>
        <taxon>Neoptera</taxon>
        <taxon>Endopterygota</taxon>
        <taxon>Coleoptera</taxon>
        <taxon>Polyphaga</taxon>
        <taxon>Scarabaeiformia</taxon>
        <taxon>Scarabaeidae</taxon>
        <taxon>Melolonthinae</taxon>
        <taxon>Holotrichia</taxon>
    </lineage>
</organism>
<protein>
    <submittedName>
        <fullName evidence="1">Leucine-rich repeat-containing</fullName>
    </submittedName>
</protein>